<keyword evidence="7" id="KW-0472">Membrane</keyword>
<dbReference type="PANTHER" id="PTHR43390:SF1">
    <property type="entry name" value="CHLOROPLAST PROCESSING PEPTIDASE"/>
    <property type="match status" value="1"/>
</dbReference>
<evidence type="ECO:0000256" key="5">
    <source>
        <dbReference type="ARBA" id="ARBA00022801"/>
    </source>
</evidence>
<keyword evidence="7" id="KW-0812">Transmembrane</keyword>
<dbReference type="PROSITE" id="PS00761">
    <property type="entry name" value="SPASE_I_3"/>
    <property type="match status" value="1"/>
</dbReference>
<dbReference type="EC" id="3.4.21.89" evidence="3"/>
<comment type="similarity">
    <text evidence="2">Belongs to the peptidase S26 family.</text>
</comment>
<evidence type="ECO:0000313" key="10">
    <source>
        <dbReference type="EMBL" id="CAB4834231.1"/>
    </source>
</evidence>
<dbReference type="CDD" id="cd06530">
    <property type="entry name" value="S26_SPase_I"/>
    <property type="match status" value="1"/>
</dbReference>
<keyword evidence="4" id="KW-0645">Protease</keyword>
<evidence type="ECO:0000313" key="9">
    <source>
        <dbReference type="EMBL" id="CAB4744047.1"/>
    </source>
</evidence>
<evidence type="ECO:0000259" key="8">
    <source>
        <dbReference type="Pfam" id="PF10502"/>
    </source>
</evidence>
<feature type="compositionally biased region" description="Low complexity" evidence="6">
    <location>
        <begin position="46"/>
        <end position="68"/>
    </location>
</feature>
<dbReference type="InterPro" id="IPR019533">
    <property type="entry name" value="Peptidase_S26"/>
</dbReference>
<dbReference type="GO" id="GO:0009003">
    <property type="term" value="F:signal peptidase activity"/>
    <property type="evidence" value="ECO:0007669"/>
    <property type="project" value="UniProtKB-EC"/>
</dbReference>
<feature type="domain" description="Peptidase S26" evidence="8">
    <location>
        <begin position="149"/>
        <end position="325"/>
    </location>
</feature>
<evidence type="ECO:0000256" key="4">
    <source>
        <dbReference type="ARBA" id="ARBA00022670"/>
    </source>
</evidence>
<dbReference type="Pfam" id="PF10502">
    <property type="entry name" value="Peptidase_S26"/>
    <property type="match status" value="1"/>
</dbReference>
<keyword evidence="7" id="KW-1133">Transmembrane helix</keyword>
<comment type="catalytic activity">
    <reaction evidence="1">
        <text>Cleavage of hydrophobic, N-terminal signal or leader sequences from secreted and periplasmic proteins.</text>
        <dbReference type="EC" id="3.4.21.89"/>
    </reaction>
</comment>
<gene>
    <name evidence="9" type="ORF">UFOPK2754_01385</name>
    <name evidence="10" type="ORF">UFOPK3139_02018</name>
</gene>
<evidence type="ECO:0000256" key="1">
    <source>
        <dbReference type="ARBA" id="ARBA00000677"/>
    </source>
</evidence>
<dbReference type="EMBL" id="CAFABA010000091">
    <property type="protein sequence ID" value="CAB4834231.1"/>
    <property type="molecule type" value="Genomic_DNA"/>
</dbReference>
<dbReference type="GO" id="GO:0004252">
    <property type="term" value="F:serine-type endopeptidase activity"/>
    <property type="evidence" value="ECO:0007669"/>
    <property type="project" value="InterPro"/>
</dbReference>
<accession>A0A6J7AMQ2</accession>
<name>A0A6J7AMQ2_9ZZZZ</name>
<dbReference type="Gene3D" id="2.10.109.10">
    <property type="entry name" value="Umud Fragment, subunit A"/>
    <property type="match status" value="1"/>
</dbReference>
<keyword evidence="5" id="KW-0378">Hydrolase</keyword>
<feature type="region of interest" description="Disordered" evidence="6">
    <location>
        <begin position="83"/>
        <end position="139"/>
    </location>
</feature>
<proteinExistence type="inferred from homology"/>
<protein>
    <recommendedName>
        <fullName evidence="3">signal peptidase I</fullName>
        <ecNumber evidence="3">3.4.21.89</ecNumber>
    </recommendedName>
</protein>
<feature type="transmembrane region" description="Helical" evidence="7">
    <location>
        <begin position="152"/>
        <end position="175"/>
    </location>
</feature>
<dbReference type="GO" id="GO:0016020">
    <property type="term" value="C:membrane"/>
    <property type="evidence" value="ECO:0007669"/>
    <property type="project" value="InterPro"/>
</dbReference>
<evidence type="ECO:0000256" key="3">
    <source>
        <dbReference type="ARBA" id="ARBA00013208"/>
    </source>
</evidence>
<dbReference type="EMBL" id="CAEZYR010000045">
    <property type="protein sequence ID" value="CAB4744047.1"/>
    <property type="molecule type" value="Genomic_DNA"/>
</dbReference>
<evidence type="ECO:0000256" key="6">
    <source>
        <dbReference type="SAM" id="MobiDB-lite"/>
    </source>
</evidence>
<evidence type="ECO:0000256" key="7">
    <source>
        <dbReference type="SAM" id="Phobius"/>
    </source>
</evidence>
<dbReference type="AlphaFoldDB" id="A0A6J7AMQ2"/>
<dbReference type="PANTHER" id="PTHR43390">
    <property type="entry name" value="SIGNAL PEPTIDASE I"/>
    <property type="match status" value="1"/>
</dbReference>
<dbReference type="NCBIfam" id="TIGR02227">
    <property type="entry name" value="sigpep_I_bact"/>
    <property type="match status" value="1"/>
</dbReference>
<dbReference type="PRINTS" id="PR00727">
    <property type="entry name" value="LEADERPTASE"/>
</dbReference>
<reference evidence="10" key="1">
    <citation type="submission" date="2020-05" db="EMBL/GenBank/DDBJ databases">
        <authorList>
            <person name="Chiriac C."/>
            <person name="Salcher M."/>
            <person name="Ghai R."/>
            <person name="Kavagutti S V."/>
        </authorList>
    </citation>
    <scope>NUCLEOTIDE SEQUENCE</scope>
</reference>
<feature type="compositionally biased region" description="Basic and acidic residues" evidence="6">
    <location>
        <begin position="1"/>
        <end position="36"/>
    </location>
</feature>
<dbReference type="SUPFAM" id="SSF51306">
    <property type="entry name" value="LexA/Signal peptidase"/>
    <property type="match status" value="1"/>
</dbReference>
<dbReference type="InterPro" id="IPR019756">
    <property type="entry name" value="Pept_S26A_signal_pept_1_Ser-AS"/>
</dbReference>
<dbReference type="PROSITE" id="PS00501">
    <property type="entry name" value="SPASE_I_1"/>
    <property type="match status" value="1"/>
</dbReference>
<dbReference type="InterPro" id="IPR019758">
    <property type="entry name" value="Pept_S26A_signal_pept_1_CS"/>
</dbReference>
<feature type="region of interest" description="Disordered" evidence="6">
    <location>
        <begin position="1"/>
        <end position="68"/>
    </location>
</feature>
<evidence type="ECO:0000256" key="2">
    <source>
        <dbReference type="ARBA" id="ARBA00009370"/>
    </source>
</evidence>
<dbReference type="InterPro" id="IPR000223">
    <property type="entry name" value="Pept_S26A_signal_pept_1"/>
</dbReference>
<dbReference type="InterPro" id="IPR036286">
    <property type="entry name" value="LexA/Signal_pep-like_sf"/>
</dbReference>
<organism evidence="10">
    <name type="scientific">freshwater metagenome</name>
    <dbReference type="NCBI Taxonomy" id="449393"/>
    <lineage>
        <taxon>unclassified sequences</taxon>
        <taxon>metagenomes</taxon>
        <taxon>ecological metagenomes</taxon>
    </lineage>
</organism>
<sequence>MTDPTDPPRDSPLDPSDPRWVEEILERARRRAEEARPAPAPDLQLAASATPASATPASATPASATPASVPVAATAVVSAARVAANPRPRPAPESSTAMPNAGTIGGAATRLDNPRSGSPADPIPDAFVNPASADIEDEPTGMDKRMRSWLEWGGVIVGALLVAFLIRAVAFQAFYIPSESMESTLEVKDRLLVNKLSYKAHDVRRGDIIVFEKPAGETSKINDLIKRVIALPGETIEQQGNAMYIDRGEGPQKLTEGYIKDLGDIGQKIGWVQGCANPSTEITKCTIPEGHVWVMGDNRGHSHDSRVFGPVDEDLIVGRAFVKVWPLSKIGFL</sequence>
<dbReference type="GO" id="GO:0006465">
    <property type="term" value="P:signal peptide processing"/>
    <property type="evidence" value="ECO:0007669"/>
    <property type="project" value="InterPro"/>
</dbReference>